<dbReference type="SUPFAM" id="SSF53335">
    <property type="entry name" value="S-adenosyl-L-methionine-dependent methyltransferases"/>
    <property type="match status" value="1"/>
</dbReference>
<dbReference type="InterPro" id="IPR000241">
    <property type="entry name" value="RlmKL-like_Mtase"/>
</dbReference>
<organism evidence="6 7">
    <name type="scientific">Fastidiosipila sanguinis</name>
    <dbReference type="NCBI Taxonomy" id="236753"/>
    <lineage>
        <taxon>Bacteria</taxon>
        <taxon>Bacillati</taxon>
        <taxon>Bacillota</taxon>
        <taxon>Clostridia</taxon>
        <taxon>Eubacteriales</taxon>
        <taxon>Oscillospiraceae</taxon>
        <taxon>Fastidiosipila</taxon>
    </lineage>
</organism>
<name>A0A2S0KML4_9FIRM</name>
<dbReference type="Pfam" id="PF22020">
    <property type="entry name" value="RlmL_1st"/>
    <property type="match status" value="1"/>
</dbReference>
<dbReference type="OrthoDB" id="9809404at2"/>
<evidence type="ECO:0000313" key="6">
    <source>
        <dbReference type="EMBL" id="AVM42263.1"/>
    </source>
</evidence>
<gene>
    <name evidence="6" type="ORF">C5Q98_03010</name>
</gene>
<evidence type="ECO:0000259" key="4">
    <source>
        <dbReference type="Pfam" id="PF02926"/>
    </source>
</evidence>
<evidence type="ECO:0000313" key="7">
    <source>
        <dbReference type="Proteomes" id="UP000237947"/>
    </source>
</evidence>
<evidence type="ECO:0000256" key="1">
    <source>
        <dbReference type="ARBA" id="ARBA00022603"/>
    </source>
</evidence>
<dbReference type="Pfam" id="PF02926">
    <property type="entry name" value="THUMP"/>
    <property type="match status" value="1"/>
</dbReference>
<keyword evidence="2 6" id="KW-0808">Transferase</keyword>
<keyword evidence="7" id="KW-1185">Reference proteome</keyword>
<feature type="domain" description="RlmL ferredoxin-like" evidence="5">
    <location>
        <begin position="7"/>
        <end position="65"/>
    </location>
</feature>
<dbReference type="Gene3D" id="3.40.50.150">
    <property type="entry name" value="Vaccinia Virus protein VP39"/>
    <property type="match status" value="1"/>
</dbReference>
<dbReference type="Proteomes" id="UP000237947">
    <property type="component" value="Chromosome"/>
</dbReference>
<dbReference type="InterPro" id="IPR029063">
    <property type="entry name" value="SAM-dependent_MTases_sf"/>
</dbReference>
<dbReference type="RefSeq" id="WP_106012246.1">
    <property type="nucleotide sequence ID" value="NZ_CP027226.1"/>
</dbReference>
<dbReference type="InterPro" id="IPR054170">
    <property type="entry name" value="RlmL_1st"/>
</dbReference>
<dbReference type="EMBL" id="CP027226">
    <property type="protein sequence ID" value="AVM42263.1"/>
    <property type="molecule type" value="Genomic_DNA"/>
</dbReference>
<dbReference type="AlphaFoldDB" id="A0A2S0KML4"/>
<sequence length="407" mass="46184">MYKINLPVLFGLESVVRDELYDLGFAKENVELGNGNVQISLKQDRESIAEAVALCNVHLRCAERVELVVAEFQANDFDQLFDNVKALEWDTWIPDNAAFTVDRSNTHKSNLFAPSAIQSTIKKAIVLSLIEARDLKENSRLKEDRNFLDLHIAYEIIDNNVRLSFNTSGAGLHKRGYRLDRNQAPISETLAAGIIKLSQYSPENNEVVYDVCCGSGTFPIEAAMIAYQIAPGARRDFTAEKWPFIGDKIFNEVKNTAIEREIPRGDLDPNNVKFAGSDIDGKSISMAKANARRAGVREVIDFRVLDLHDLHIDKLNKYFKNDEFLFLANPPYGERMADEAEVIKINQGIANLVFYPKTNFTNPGVRLSIITACDFEKDTGHKADKRRKLYNGMIRSTMYHYFRQKYV</sequence>
<dbReference type="GO" id="GO:0070043">
    <property type="term" value="F:rRNA (guanine-N7-)-methyltransferase activity"/>
    <property type="evidence" value="ECO:0007669"/>
    <property type="project" value="TreeGrafter"/>
</dbReference>
<dbReference type="GO" id="GO:0003723">
    <property type="term" value="F:RNA binding"/>
    <property type="evidence" value="ECO:0007669"/>
    <property type="project" value="InterPro"/>
</dbReference>
<evidence type="ECO:0000259" key="5">
    <source>
        <dbReference type="Pfam" id="PF22020"/>
    </source>
</evidence>
<reference evidence="7" key="1">
    <citation type="submission" date="2018-02" db="EMBL/GenBank/DDBJ databases">
        <authorList>
            <person name="Holder M.E."/>
            <person name="Ajami N.J."/>
            <person name="Petrosino J.F."/>
        </authorList>
    </citation>
    <scope>NUCLEOTIDE SEQUENCE [LARGE SCALE GENOMIC DNA]</scope>
    <source>
        <strain evidence="7">CCUG 47711</strain>
    </source>
</reference>
<evidence type="ECO:0000259" key="3">
    <source>
        <dbReference type="Pfam" id="PF01170"/>
    </source>
</evidence>
<dbReference type="GO" id="GO:0008990">
    <property type="term" value="F:rRNA (guanine-N2-)-methyltransferase activity"/>
    <property type="evidence" value="ECO:0007669"/>
    <property type="project" value="TreeGrafter"/>
</dbReference>
<feature type="domain" description="THUMP" evidence="4">
    <location>
        <begin position="75"/>
        <end position="164"/>
    </location>
</feature>
<dbReference type="PANTHER" id="PTHR47313:SF1">
    <property type="entry name" value="RIBOSOMAL RNA LARGE SUBUNIT METHYLTRANSFERASE K_L"/>
    <property type="match status" value="1"/>
</dbReference>
<dbReference type="Gene3D" id="3.30.2130.30">
    <property type="match status" value="1"/>
</dbReference>
<evidence type="ECO:0000256" key="2">
    <source>
        <dbReference type="ARBA" id="ARBA00022679"/>
    </source>
</evidence>
<feature type="domain" description="Ribosomal RNA large subunit methyltransferase K/L-like methyltransferase" evidence="3">
    <location>
        <begin position="175"/>
        <end position="398"/>
    </location>
</feature>
<dbReference type="Pfam" id="PF01170">
    <property type="entry name" value="UPF0020"/>
    <property type="match status" value="1"/>
</dbReference>
<dbReference type="KEGG" id="fsa:C5Q98_03010"/>
<dbReference type="CDD" id="cd11715">
    <property type="entry name" value="THUMP_AdoMetMT"/>
    <property type="match status" value="1"/>
</dbReference>
<protein>
    <submittedName>
        <fullName evidence="6">RNA methyltransferase</fullName>
    </submittedName>
</protein>
<dbReference type="InterPro" id="IPR004114">
    <property type="entry name" value="THUMP_dom"/>
</dbReference>
<proteinExistence type="predicted"/>
<keyword evidence="1 6" id="KW-0489">Methyltransferase</keyword>
<accession>A0A2S0KML4</accession>
<dbReference type="PANTHER" id="PTHR47313">
    <property type="entry name" value="RIBOSOMAL RNA LARGE SUBUNIT METHYLTRANSFERASE K/L"/>
    <property type="match status" value="1"/>
</dbReference>